<accession>A0A0A2KJ09</accession>
<sequence length="304" mass="33547">MAHDRGSGSSLISDLPDDHIVHIFSHPKSLKVEADKIIEWFEQNDDGNQWIVVLGLRPSTIEMLSNDRRTSLGGISYRFQWEGSCGLIKVVPSGSHQLATGRFVDVVKSKLLAMGITYGESMWLGSTTYKFAIGKGKEGDQTFVPPSRCSTGVTNAGYPTLVIETGVSVSLPRLRQDAKKWFADTNGEVRIVILIAVSQKKLLIEKWELANLASPRSLTRSTIHQLTSQTPNSPAVMQPAPLQQPYCAHEVEIKPSQVVGRPNEVTGAPMVLPFFAVYDRFPGAGESDIVLNRRDFEQMTNLLL</sequence>
<comment type="caution">
    <text evidence="1">The sequence shown here is derived from an EMBL/GenBank/DDBJ whole genome shotgun (WGS) entry which is preliminary data.</text>
</comment>
<gene>
    <name evidence="1" type="ORF">PITC_000870</name>
</gene>
<reference evidence="1 2" key="1">
    <citation type="journal article" date="2015" name="Mol. Plant Microbe Interact.">
        <title>Genome, transcriptome, and functional analyses of Penicillium expansum provide new insights into secondary metabolism and pathogenicity.</title>
        <authorList>
            <person name="Ballester A.R."/>
            <person name="Marcet-Houben M."/>
            <person name="Levin E."/>
            <person name="Sela N."/>
            <person name="Selma-Lazaro C."/>
            <person name="Carmona L."/>
            <person name="Wisniewski M."/>
            <person name="Droby S."/>
            <person name="Gonzalez-Candelas L."/>
            <person name="Gabaldon T."/>
        </authorList>
    </citation>
    <scope>NUCLEOTIDE SEQUENCE [LARGE SCALE GENOMIC DNA]</scope>
    <source>
        <strain evidence="1 2">PHI-1</strain>
    </source>
</reference>
<dbReference type="OrthoDB" id="76567at2759"/>
<dbReference type="OMA" id="WFADSNG"/>
<organism evidence="1 2">
    <name type="scientific">Penicillium italicum</name>
    <name type="common">Blue mold</name>
    <dbReference type="NCBI Taxonomy" id="40296"/>
    <lineage>
        <taxon>Eukaryota</taxon>
        <taxon>Fungi</taxon>
        <taxon>Dikarya</taxon>
        <taxon>Ascomycota</taxon>
        <taxon>Pezizomycotina</taxon>
        <taxon>Eurotiomycetes</taxon>
        <taxon>Eurotiomycetidae</taxon>
        <taxon>Eurotiales</taxon>
        <taxon>Aspergillaceae</taxon>
        <taxon>Penicillium</taxon>
    </lineage>
</organism>
<dbReference type="HOGENOM" id="CLU_058490_4_0_1"/>
<dbReference type="EMBL" id="JQGA01001262">
    <property type="protein sequence ID" value="KGO67749.1"/>
    <property type="molecule type" value="Genomic_DNA"/>
</dbReference>
<evidence type="ECO:0000313" key="1">
    <source>
        <dbReference type="EMBL" id="KGO67749.1"/>
    </source>
</evidence>
<dbReference type="PhylomeDB" id="A0A0A2KJ09"/>
<dbReference type="Proteomes" id="UP000030104">
    <property type="component" value="Unassembled WGS sequence"/>
</dbReference>
<dbReference type="AlphaFoldDB" id="A0A0A2KJ09"/>
<keyword evidence="2" id="KW-1185">Reference proteome</keyword>
<proteinExistence type="predicted"/>
<name>A0A0A2KJ09_PENIT</name>
<dbReference type="STRING" id="40296.A0A0A2KJ09"/>
<evidence type="ECO:0000313" key="2">
    <source>
        <dbReference type="Proteomes" id="UP000030104"/>
    </source>
</evidence>
<protein>
    <submittedName>
        <fullName evidence="1">Uncharacterized protein</fullName>
    </submittedName>
</protein>